<dbReference type="OrthoDB" id="76388at2759"/>
<evidence type="ECO:0000313" key="16">
    <source>
        <dbReference type="Proteomes" id="UP000501346"/>
    </source>
</evidence>
<evidence type="ECO:0000256" key="3">
    <source>
        <dbReference type="ARBA" id="ARBA00012729"/>
    </source>
</evidence>
<dbReference type="FunFam" id="3.10.50.10:FF:000009">
    <property type="entry name" value="CTS2p putative chitinase"/>
    <property type="match status" value="1"/>
</dbReference>
<reference evidence="15 16" key="1">
    <citation type="journal article" date="2019" name="BMC Genomics">
        <title>Chromosome level assembly and comparative genome analysis confirm lager-brewing yeasts originated from a single hybridization.</title>
        <authorList>
            <person name="Salazar A.N."/>
            <person name="Gorter de Vries A.R."/>
            <person name="van den Broek M."/>
            <person name="Brouwers N."/>
            <person name="de la Torre Cortes P."/>
            <person name="Kuijpers N.G.A."/>
            <person name="Daran J.G."/>
            <person name="Abeel T."/>
        </authorList>
    </citation>
    <scope>NUCLEOTIDE SEQUENCE [LARGE SCALE GENOMIC DNA]</scope>
    <source>
        <strain evidence="15 16">CBS 1483</strain>
    </source>
</reference>
<dbReference type="PROSITE" id="PS51910">
    <property type="entry name" value="GH18_2"/>
    <property type="match status" value="1"/>
</dbReference>
<feature type="domain" description="GH18" evidence="14">
    <location>
        <begin position="73"/>
        <end position="473"/>
    </location>
</feature>
<keyword evidence="13" id="KW-0472">Membrane</keyword>
<keyword evidence="4" id="KW-0964">Secreted</keyword>
<proteinExistence type="inferred from homology"/>
<dbReference type="EMBL" id="CP048999">
    <property type="protein sequence ID" value="QID83687.1"/>
    <property type="molecule type" value="Genomic_DNA"/>
</dbReference>
<gene>
    <name evidence="15" type="primary">CTS2_2</name>
    <name evidence="15" type="ORF">GRS66_006162</name>
</gene>
<protein>
    <recommendedName>
        <fullName evidence="3">chitinase</fullName>
        <ecNumber evidence="3">3.2.1.14</ecNumber>
    </recommendedName>
</protein>
<dbReference type="AlphaFoldDB" id="A0A6C1E4L8"/>
<evidence type="ECO:0000256" key="9">
    <source>
        <dbReference type="ARBA" id="ARBA00023326"/>
    </source>
</evidence>
<evidence type="ECO:0000256" key="10">
    <source>
        <dbReference type="RuleBase" id="RU000489"/>
    </source>
</evidence>
<evidence type="ECO:0000256" key="4">
    <source>
        <dbReference type="ARBA" id="ARBA00022525"/>
    </source>
</evidence>
<keyword evidence="6" id="KW-0146">Chitin degradation</keyword>
<evidence type="ECO:0000256" key="12">
    <source>
        <dbReference type="SAM" id="MobiDB-lite"/>
    </source>
</evidence>
<dbReference type="InterPro" id="IPR011583">
    <property type="entry name" value="Chitinase_II/V-like_cat"/>
</dbReference>
<dbReference type="InterPro" id="IPR001223">
    <property type="entry name" value="Glyco_hydro18_cat"/>
</dbReference>
<dbReference type="InterPro" id="IPR001579">
    <property type="entry name" value="Glyco_hydro_18_chit_AS"/>
</dbReference>
<evidence type="ECO:0000256" key="6">
    <source>
        <dbReference type="ARBA" id="ARBA00023024"/>
    </source>
</evidence>
<keyword evidence="13" id="KW-0812">Transmembrane</keyword>
<dbReference type="GO" id="GO:0006032">
    <property type="term" value="P:chitin catabolic process"/>
    <property type="evidence" value="ECO:0007669"/>
    <property type="project" value="UniProtKB-KW"/>
</dbReference>
<evidence type="ECO:0000313" key="15">
    <source>
        <dbReference type="EMBL" id="QID83687.1"/>
    </source>
</evidence>
<feature type="region of interest" description="Disordered" evidence="12">
    <location>
        <begin position="49"/>
        <end position="69"/>
    </location>
</feature>
<keyword evidence="13" id="KW-1133">Transmembrane helix</keyword>
<evidence type="ECO:0000256" key="1">
    <source>
        <dbReference type="ARBA" id="ARBA00000822"/>
    </source>
</evidence>
<comment type="catalytic activity">
    <reaction evidence="1">
        <text>Random endo-hydrolysis of N-acetyl-beta-D-glucosaminide (1-&gt;4)-beta-linkages in chitin and chitodextrins.</text>
        <dbReference type="EC" id="3.2.1.14"/>
    </reaction>
</comment>
<dbReference type="GO" id="GO:0008061">
    <property type="term" value="F:chitin binding"/>
    <property type="evidence" value="ECO:0007669"/>
    <property type="project" value="InterPro"/>
</dbReference>
<evidence type="ECO:0000256" key="11">
    <source>
        <dbReference type="RuleBase" id="RU004453"/>
    </source>
</evidence>
<dbReference type="Gene3D" id="3.10.50.10">
    <property type="match status" value="1"/>
</dbReference>
<feature type="compositionally biased region" description="Polar residues" evidence="12">
    <location>
        <begin position="51"/>
        <end position="68"/>
    </location>
</feature>
<keyword evidence="9" id="KW-0624">Polysaccharide degradation</keyword>
<dbReference type="GO" id="GO:0008843">
    <property type="term" value="F:endochitinase activity"/>
    <property type="evidence" value="ECO:0007669"/>
    <property type="project" value="UniProtKB-EC"/>
</dbReference>
<evidence type="ECO:0000256" key="5">
    <source>
        <dbReference type="ARBA" id="ARBA00022801"/>
    </source>
</evidence>
<dbReference type="SUPFAM" id="SSF54556">
    <property type="entry name" value="Chitinase insertion domain"/>
    <property type="match status" value="1"/>
</dbReference>
<evidence type="ECO:0000259" key="14">
    <source>
        <dbReference type="PROSITE" id="PS51910"/>
    </source>
</evidence>
<accession>A0A6C1E4L8</accession>
<dbReference type="SMART" id="SM00636">
    <property type="entry name" value="Glyco_18"/>
    <property type="match status" value="1"/>
</dbReference>
<evidence type="ECO:0000256" key="7">
    <source>
        <dbReference type="ARBA" id="ARBA00023277"/>
    </source>
</evidence>
<dbReference type="Proteomes" id="UP000501346">
    <property type="component" value="Chromosome SeII-SeIV"/>
</dbReference>
<dbReference type="FunFam" id="3.20.20.80:FF:000075">
    <property type="entry name" value="Sporulation-specific chitinase"/>
    <property type="match status" value="1"/>
</dbReference>
<dbReference type="EC" id="3.2.1.14" evidence="3"/>
<keyword evidence="8 10" id="KW-0326">Glycosidase</keyword>
<dbReference type="PANTHER" id="PTHR11177:SF317">
    <property type="entry name" value="CHITINASE 12-RELATED"/>
    <property type="match status" value="1"/>
</dbReference>
<dbReference type="GO" id="GO:0000272">
    <property type="term" value="P:polysaccharide catabolic process"/>
    <property type="evidence" value="ECO:0007669"/>
    <property type="project" value="UniProtKB-KW"/>
</dbReference>
<keyword evidence="7" id="KW-0119">Carbohydrate metabolism</keyword>
<comment type="subcellular location">
    <subcellularLocation>
        <location evidence="2">Secreted</location>
    </subcellularLocation>
</comment>
<evidence type="ECO:0000256" key="2">
    <source>
        <dbReference type="ARBA" id="ARBA00004613"/>
    </source>
</evidence>
<keyword evidence="16" id="KW-1185">Reference proteome</keyword>
<dbReference type="Gene3D" id="3.20.20.80">
    <property type="entry name" value="Glycosidases"/>
    <property type="match status" value="1"/>
</dbReference>
<evidence type="ECO:0000256" key="8">
    <source>
        <dbReference type="ARBA" id="ARBA00023295"/>
    </source>
</evidence>
<sequence>MVNHSQHHRSNTSLISHLLILLIVITIIIEMCLYNKLFKNQRSEDIKDSFQNDGHQVPNTAQNQNPSGDSDGYVSGVYYSNWSPYKPRFHFPHDINLKQVSHVYYAFFKIDPKTGCIGSTDSWSDLDMNLYKPLAIKASQLVDDNLNDNNMQNILPLGCIGELFYLKNACSGRKFKSIMSIGGWSDSENFKTIVKNEKLLQSFVDSSVETMFKLGFDGIDIDWEFPEDNKIEPQGYLKLVKMLRSKLNNLESEIFGESPKDHFQLSIAAPAFKDKLFFLQIAEIDQYIDYWNMMTYDYYGSWSETTGYHSNLFSETELSGNFAIHYMIGKFGVNPRKLVLGMAAYGRSFHIKDNKFQPFTKNTVLINQQFKGVGKPGKEIDKADGKEGIWPYKKLPKKGTTEQYDPKYVSAYCFDEKNSIFIGYDNTESVKTKADYVMHTKLGGGFWWESCGEDYADKARSLTNAFNEALHFNVLSKPSMFQDKRVMKYYLSKYGDGGFLAPYLKHLESLK</sequence>
<evidence type="ECO:0000256" key="13">
    <source>
        <dbReference type="SAM" id="Phobius"/>
    </source>
</evidence>
<dbReference type="PANTHER" id="PTHR11177">
    <property type="entry name" value="CHITINASE"/>
    <property type="match status" value="1"/>
</dbReference>
<feature type="transmembrane region" description="Helical" evidence="13">
    <location>
        <begin position="14"/>
        <end position="34"/>
    </location>
</feature>
<dbReference type="GO" id="GO:0005576">
    <property type="term" value="C:extracellular region"/>
    <property type="evidence" value="ECO:0007669"/>
    <property type="project" value="UniProtKB-SubCell"/>
</dbReference>
<dbReference type="PROSITE" id="PS01095">
    <property type="entry name" value="GH18_1"/>
    <property type="match status" value="1"/>
</dbReference>
<dbReference type="InterPro" id="IPR029070">
    <property type="entry name" value="Chitinase_insertion_sf"/>
</dbReference>
<name>A0A6C1E4L8_SACPS</name>
<organism evidence="15 16">
    <name type="scientific">Saccharomyces pastorianus</name>
    <name type="common">Lager yeast</name>
    <name type="synonym">Saccharomyces cerevisiae x Saccharomyces eubayanus</name>
    <dbReference type="NCBI Taxonomy" id="27292"/>
    <lineage>
        <taxon>Eukaryota</taxon>
        <taxon>Fungi</taxon>
        <taxon>Dikarya</taxon>
        <taxon>Ascomycota</taxon>
        <taxon>Saccharomycotina</taxon>
        <taxon>Saccharomycetes</taxon>
        <taxon>Saccharomycetales</taxon>
        <taxon>Saccharomycetaceae</taxon>
        <taxon>Saccharomyces</taxon>
    </lineage>
</organism>
<dbReference type="Pfam" id="PF00704">
    <property type="entry name" value="Glyco_hydro_18"/>
    <property type="match status" value="1"/>
</dbReference>
<keyword evidence="5 10" id="KW-0378">Hydrolase</keyword>
<dbReference type="SUPFAM" id="SSF51445">
    <property type="entry name" value="(Trans)glycosidases"/>
    <property type="match status" value="1"/>
</dbReference>
<dbReference type="CDD" id="cd06548">
    <property type="entry name" value="GH18_chitinase"/>
    <property type="match status" value="1"/>
</dbReference>
<comment type="similarity">
    <text evidence="11">Belongs to the glycosyl hydrolase 18 family.</text>
</comment>
<dbReference type="InterPro" id="IPR050314">
    <property type="entry name" value="Glycosyl_Hydrlase_18"/>
</dbReference>
<dbReference type="InterPro" id="IPR017853">
    <property type="entry name" value="GH"/>
</dbReference>